<feature type="domain" description="HTH merR-type" evidence="5">
    <location>
        <begin position="115"/>
        <end position="188"/>
    </location>
</feature>
<keyword evidence="4" id="KW-0804">Transcription</keyword>
<accession>A0ABT8V8R8</accession>
<comment type="caution">
    <text evidence="6">The sequence shown here is derived from an EMBL/GenBank/DDBJ whole genome shotgun (WGS) entry which is preliminary data.</text>
</comment>
<feature type="domain" description="HTH merR-type" evidence="5">
    <location>
        <begin position="2"/>
        <end position="70"/>
    </location>
</feature>
<gene>
    <name evidence="6" type="ORF">Q3C12_08080</name>
</gene>
<dbReference type="EMBL" id="JAUMKJ010000008">
    <property type="protein sequence ID" value="MDO3676957.1"/>
    <property type="molecule type" value="Genomic_DNA"/>
</dbReference>
<dbReference type="RefSeq" id="WP_164827807.1">
    <property type="nucleotide sequence ID" value="NZ_JAUMKJ010000008.1"/>
</dbReference>
<dbReference type="SMART" id="SM00422">
    <property type="entry name" value="HTH_MERR"/>
    <property type="match status" value="2"/>
</dbReference>
<evidence type="ECO:0000259" key="5">
    <source>
        <dbReference type="PROSITE" id="PS50937"/>
    </source>
</evidence>
<dbReference type="Proteomes" id="UP001168883">
    <property type="component" value="Unassembled WGS sequence"/>
</dbReference>
<dbReference type="PANTHER" id="PTHR30204">
    <property type="entry name" value="REDOX-CYCLING DRUG-SENSING TRANSCRIPTIONAL ACTIVATOR SOXR"/>
    <property type="match status" value="1"/>
</dbReference>
<dbReference type="Pfam" id="PF00376">
    <property type="entry name" value="MerR"/>
    <property type="match status" value="1"/>
</dbReference>
<evidence type="ECO:0000313" key="7">
    <source>
        <dbReference type="Proteomes" id="UP001168883"/>
    </source>
</evidence>
<keyword evidence="3" id="KW-0238">DNA-binding</keyword>
<organism evidence="6 7">
    <name type="scientific">Paenibacillus ehimensis</name>
    <dbReference type="NCBI Taxonomy" id="79264"/>
    <lineage>
        <taxon>Bacteria</taxon>
        <taxon>Bacillati</taxon>
        <taxon>Bacillota</taxon>
        <taxon>Bacilli</taxon>
        <taxon>Bacillales</taxon>
        <taxon>Paenibacillaceae</taxon>
        <taxon>Paenibacillus</taxon>
    </lineage>
</organism>
<evidence type="ECO:0000313" key="6">
    <source>
        <dbReference type="EMBL" id="MDO3676957.1"/>
    </source>
</evidence>
<dbReference type="InterPro" id="IPR047057">
    <property type="entry name" value="MerR_fam"/>
</dbReference>
<reference evidence="6" key="1">
    <citation type="submission" date="2023-07" db="EMBL/GenBank/DDBJ databases">
        <authorList>
            <person name="Aktuganov G."/>
            <person name="Boyko T."/>
            <person name="Delegan Y."/>
            <person name="Galimzianova N."/>
            <person name="Gilvanova E."/>
            <person name="Korobov V."/>
            <person name="Kuzmina L."/>
            <person name="Melentiev A."/>
            <person name="Milman P."/>
            <person name="Ryabova A."/>
            <person name="Stupak E."/>
            <person name="Yasakov T."/>
            <person name="Zharikova N."/>
            <person name="Zhurenko E."/>
        </authorList>
    </citation>
    <scope>NUCLEOTIDE SEQUENCE</scope>
    <source>
        <strain evidence="6">IB-739</strain>
    </source>
</reference>
<evidence type="ECO:0000256" key="2">
    <source>
        <dbReference type="ARBA" id="ARBA00023015"/>
    </source>
</evidence>
<evidence type="ECO:0000256" key="1">
    <source>
        <dbReference type="ARBA" id="ARBA00022491"/>
    </source>
</evidence>
<keyword evidence="2" id="KW-0805">Transcription regulation</keyword>
<proteinExistence type="predicted"/>
<protein>
    <submittedName>
        <fullName evidence="6">MerR family transcriptional regulator</fullName>
    </submittedName>
</protein>
<dbReference type="Gene3D" id="1.10.1660.10">
    <property type="match status" value="2"/>
</dbReference>
<keyword evidence="7" id="KW-1185">Reference proteome</keyword>
<dbReference type="Pfam" id="PF13411">
    <property type="entry name" value="MerR_1"/>
    <property type="match status" value="1"/>
</dbReference>
<dbReference type="PANTHER" id="PTHR30204:SF69">
    <property type="entry name" value="MERR-FAMILY TRANSCRIPTIONAL REGULATOR"/>
    <property type="match status" value="1"/>
</dbReference>
<evidence type="ECO:0000256" key="4">
    <source>
        <dbReference type="ARBA" id="ARBA00023163"/>
    </source>
</evidence>
<dbReference type="InterPro" id="IPR009061">
    <property type="entry name" value="DNA-bd_dom_put_sf"/>
</dbReference>
<dbReference type="InterPro" id="IPR000551">
    <property type="entry name" value="MerR-type_HTH_dom"/>
</dbReference>
<sequence>MALRPADIARKLNISTSSLRHYEEWGLIPPVERSSNGYRIYTDLHVAYFECIRAMADGFGLLLTAEVLKNLQANQVGLAFWVVNEAQSSLHKEKIVFEETIKMIRETPPEAQRRNLTMKDIAKETGIPTTTIRYWEKVGLLSIPRSSDNNYRMFDQDHIRQIRVVHALKTSPYVYTYSLNGIKEIIQGLDFNDADKIKKISLDYQNHLDRINQLQMKGVRYLYRLCELLELVS</sequence>
<dbReference type="PROSITE" id="PS00552">
    <property type="entry name" value="HTH_MERR_1"/>
    <property type="match status" value="1"/>
</dbReference>
<dbReference type="PROSITE" id="PS50937">
    <property type="entry name" value="HTH_MERR_2"/>
    <property type="match status" value="2"/>
</dbReference>
<dbReference type="CDD" id="cd00592">
    <property type="entry name" value="HTH_MerR-like"/>
    <property type="match status" value="1"/>
</dbReference>
<keyword evidence="1" id="KW-0678">Repressor</keyword>
<name>A0ABT8V8R8_9BACL</name>
<dbReference type="SUPFAM" id="SSF46955">
    <property type="entry name" value="Putative DNA-binding domain"/>
    <property type="match status" value="2"/>
</dbReference>
<evidence type="ECO:0000256" key="3">
    <source>
        <dbReference type="ARBA" id="ARBA00023125"/>
    </source>
</evidence>